<evidence type="ECO:0000256" key="11">
    <source>
        <dbReference type="ARBA" id="ARBA00023136"/>
    </source>
</evidence>
<dbReference type="InterPro" id="IPR036890">
    <property type="entry name" value="HATPase_C_sf"/>
</dbReference>
<dbReference type="PANTHER" id="PTHR34220">
    <property type="entry name" value="SENSOR HISTIDINE KINASE YPDA"/>
    <property type="match status" value="1"/>
</dbReference>
<sequence length="601" mass="67864">MKRYFEKFKYHGLFLKMFIILVVSIIAVSVSVSWTTIRISERLFINTFSITNGKVIGQIKSGFESLNTAIVTAVNNIQQSGTVKQFLTEGGGSSLALSKTYYNMNKQMKQIAYNVDAFEIDISVTGANGRVYATNRANWPIADEALKREPMTAAAKAQPRRLLYQYSDGLENENGEREPIIAATKALMERSSGKIYGVMYLVMKESQFKRYYESYTSEGNHVVVLSNDGVIVSSDREELIGQRAPDLLAHALDIEKREIDYKDARFMDKDNIMLADYLSFYDMHVVNLIDKQWALGQLIDTKSIVLICIAIVGVALIIVFLIFRRLTRSLTRLVKQISNISKYDFHHYVAVSGSFETRQLAHAFNFMLDELHVYVEELVKTQKKQRNAELAALQRQINPHFLYNTLASIKIMVQRGSREKAADTINALISLLQNAIGNVSETVSIEQELDNLKSYVFINQVRYGERIKVNYFVAPDCMEAQVPKLIIQPFIENAFFHAFNAKQEGYIYVLVAQEGGDLVCEIADNGDGMELGDGSKLPKASSSRQLFTGIGVSNVNDRLKLLYGESYGIAITSEPEQGTQVRIRLPFQREPEDNTSFQQSS</sequence>
<evidence type="ECO:0000256" key="2">
    <source>
        <dbReference type="ARBA" id="ARBA00022475"/>
    </source>
</evidence>
<dbReference type="InterPro" id="IPR010559">
    <property type="entry name" value="Sig_transdc_His_kin_internal"/>
</dbReference>
<dbReference type="InterPro" id="IPR003660">
    <property type="entry name" value="HAMP_dom"/>
</dbReference>
<dbReference type="GO" id="GO:0005524">
    <property type="term" value="F:ATP binding"/>
    <property type="evidence" value="ECO:0007669"/>
    <property type="project" value="UniProtKB-KW"/>
</dbReference>
<keyword evidence="10" id="KW-0902">Two-component regulatory system</keyword>
<dbReference type="Pfam" id="PF00672">
    <property type="entry name" value="HAMP"/>
    <property type="match status" value="1"/>
</dbReference>
<dbReference type="AlphaFoldDB" id="A0A5S5CFW8"/>
<gene>
    <name evidence="14" type="ORF">BCM02_102764</name>
</gene>
<proteinExistence type="predicted"/>
<keyword evidence="8" id="KW-0067">ATP-binding</keyword>
<evidence type="ECO:0000256" key="3">
    <source>
        <dbReference type="ARBA" id="ARBA00022553"/>
    </source>
</evidence>
<dbReference type="PROSITE" id="PS50885">
    <property type="entry name" value="HAMP"/>
    <property type="match status" value="1"/>
</dbReference>
<comment type="caution">
    <text evidence="14">The sequence shown here is derived from an EMBL/GenBank/DDBJ whole genome shotgun (WGS) entry which is preliminary data.</text>
</comment>
<evidence type="ECO:0000256" key="6">
    <source>
        <dbReference type="ARBA" id="ARBA00022741"/>
    </source>
</evidence>
<feature type="transmembrane region" description="Helical" evidence="12">
    <location>
        <begin position="304"/>
        <end position="323"/>
    </location>
</feature>
<keyword evidence="4" id="KW-0808">Transferase</keyword>
<dbReference type="GO" id="GO:0000155">
    <property type="term" value="F:phosphorelay sensor kinase activity"/>
    <property type="evidence" value="ECO:0007669"/>
    <property type="project" value="InterPro"/>
</dbReference>
<comment type="subcellular location">
    <subcellularLocation>
        <location evidence="1">Cell membrane</location>
        <topology evidence="1">Multi-pass membrane protein</topology>
    </subcellularLocation>
</comment>
<evidence type="ECO:0000256" key="8">
    <source>
        <dbReference type="ARBA" id="ARBA00022840"/>
    </source>
</evidence>
<evidence type="ECO:0000313" key="14">
    <source>
        <dbReference type="EMBL" id="TYP78187.1"/>
    </source>
</evidence>
<dbReference type="InterPro" id="IPR003594">
    <property type="entry name" value="HATPase_dom"/>
</dbReference>
<dbReference type="EMBL" id="VNHS01000002">
    <property type="protein sequence ID" value="TYP78187.1"/>
    <property type="molecule type" value="Genomic_DNA"/>
</dbReference>
<keyword evidence="5 12" id="KW-0812">Transmembrane</keyword>
<dbReference type="Pfam" id="PF06580">
    <property type="entry name" value="His_kinase"/>
    <property type="match status" value="1"/>
</dbReference>
<keyword evidence="2" id="KW-1003">Cell membrane</keyword>
<evidence type="ECO:0000256" key="10">
    <source>
        <dbReference type="ARBA" id="ARBA00023012"/>
    </source>
</evidence>
<keyword evidence="6" id="KW-0547">Nucleotide-binding</keyword>
<dbReference type="PANTHER" id="PTHR34220:SF11">
    <property type="entry name" value="SENSOR PROTEIN KINASE HPTS"/>
    <property type="match status" value="1"/>
</dbReference>
<evidence type="ECO:0000313" key="15">
    <source>
        <dbReference type="Proteomes" id="UP000323257"/>
    </source>
</evidence>
<dbReference type="GO" id="GO:0005886">
    <property type="term" value="C:plasma membrane"/>
    <property type="evidence" value="ECO:0007669"/>
    <property type="project" value="UniProtKB-SubCell"/>
</dbReference>
<keyword evidence="7 14" id="KW-0418">Kinase</keyword>
<dbReference type="SUPFAM" id="SSF55874">
    <property type="entry name" value="ATPase domain of HSP90 chaperone/DNA topoisomerase II/histidine kinase"/>
    <property type="match status" value="1"/>
</dbReference>
<keyword evidence="3" id="KW-0597">Phosphoprotein</keyword>
<evidence type="ECO:0000256" key="5">
    <source>
        <dbReference type="ARBA" id="ARBA00022692"/>
    </source>
</evidence>
<dbReference type="Pfam" id="PF02518">
    <property type="entry name" value="HATPase_c"/>
    <property type="match status" value="1"/>
</dbReference>
<evidence type="ECO:0000259" key="13">
    <source>
        <dbReference type="PROSITE" id="PS50885"/>
    </source>
</evidence>
<protein>
    <submittedName>
        <fullName evidence="14">Two-component system sensor histidine kinase YesM</fullName>
    </submittedName>
</protein>
<evidence type="ECO:0000256" key="9">
    <source>
        <dbReference type="ARBA" id="ARBA00022989"/>
    </source>
</evidence>
<feature type="domain" description="HAMP" evidence="13">
    <location>
        <begin position="324"/>
        <end position="376"/>
    </location>
</feature>
<dbReference type="Gene3D" id="6.10.340.10">
    <property type="match status" value="1"/>
</dbReference>
<feature type="transmembrane region" description="Helical" evidence="12">
    <location>
        <begin position="12"/>
        <end position="34"/>
    </location>
</feature>
<keyword evidence="15" id="KW-1185">Reference proteome</keyword>
<dbReference type="InterPro" id="IPR050640">
    <property type="entry name" value="Bact_2-comp_sensor_kinase"/>
</dbReference>
<name>A0A5S5CFW8_9BACL</name>
<dbReference type="SMART" id="SM00304">
    <property type="entry name" value="HAMP"/>
    <property type="match status" value="1"/>
</dbReference>
<dbReference type="OrthoDB" id="9776552at2"/>
<evidence type="ECO:0000256" key="1">
    <source>
        <dbReference type="ARBA" id="ARBA00004651"/>
    </source>
</evidence>
<dbReference type="Proteomes" id="UP000323257">
    <property type="component" value="Unassembled WGS sequence"/>
</dbReference>
<evidence type="ECO:0000256" key="7">
    <source>
        <dbReference type="ARBA" id="ARBA00022777"/>
    </source>
</evidence>
<evidence type="ECO:0000256" key="4">
    <source>
        <dbReference type="ARBA" id="ARBA00022679"/>
    </source>
</evidence>
<dbReference type="SUPFAM" id="SSF158472">
    <property type="entry name" value="HAMP domain-like"/>
    <property type="match status" value="1"/>
</dbReference>
<accession>A0A5S5CFW8</accession>
<organism evidence="14 15">
    <name type="scientific">Paenibacillus methanolicus</name>
    <dbReference type="NCBI Taxonomy" id="582686"/>
    <lineage>
        <taxon>Bacteria</taxon>
        <taxon>Bacillati</taxon>
        <taxon>Bacillota</taxon>
        <taxon>Bacilli</taxon>
        <taxon>Bacillales</taxon>
        <taxon>Paenibacillaceae</taxon>
        <taxon>Paenibacillus</taxon>
    </lineage>
</organism>
<reference evidence="14 15" key="1">
    <citation type="submission" date="2019-07" db="EMBL/GenBank/DDBJ databases">
        <title>Genomic Encyclopedia of Type Strains, Phase III (KMG-III): the genomes of soil and plant-associated and newly described type strains.</title>
        <authorList>
            <person name="Whitman W."/>
        </authorList>
    </citation>
    <scope>NUCLEOTIDE SEQUENCE [LARGE SCALE GENOMIC DNA]</scope>
    <source>
        <strain evidence="14 15">BL24</strain>
    </source>
</reference>
<keyword evidence="11 12" id="KW-0472">Membrane</keyword>
<keyword evidence="9 12" id="KW-1133">Transmembrane helix</keyword>
<dbReference type="CDD" id="cd06225">
    <property type="entry name" value="HAMP"/>
    <property type="match status" value="1"/>
</dbReference>
<evidence type="ECO:0000256" key="12">
    <source>
        <dbReference type="SAM" id="Phobius"/>
    </source>
</evidence>
<dbReference type="RefSeq" id="WP_148928635.1">
    <property type="nucleotide sequence ID" value="NZ_VNHS01000002.1"/>
</dbReference>
<dbReference type="Gene3D" id="3.30.565.10">
    <property type="entry name" value="Histidine kinase-like ATPase, C-terminal domain"/>
    <property type="match status" value="1"/>
</dbReference>